<evidence type="ECO:0000256" key="1">
    <source>
        <dbReference type="ARBA" id="ARBA00009427"/>
    </source>
</evidence>
<name>A0A6V7RDY1_9BACL</name>
<comment type="caution">
    <text evidence="10">The sequence shown here is derived from an EMBL/GenBank/DDBJ whole genome shotgun (WGS) entry which is preliminary data.</text>
</comment>
<dbReference type="GO" id="GO:0005737">
    <property type="term" value="C:cytoplasm"/>
    <property type="evidence" value="ECO:0007669"/>
    <property type="project" value="UniProtKB-SubCell"/>
</dbReference>
<accession>A0A6V7RDY1</accession>
<dbReference type="Proteomes" id="UP000588186">
    <property type="component" value="Unassembled WGS sequence"/>
</dbReference>
<evidence type="ECO:0000313" key="10">
    <source>
        <dbReference type="EMBL" id="CAD2075716.1"/>
    </source>
</evidence>
<dbReference type="SUPFAM" id="SSF52540">
    <property type="entry name" value="P-loop containing nucleoside triphosphate hydrolases"/>
    <property type="match status" value="1"/>
</dbReference>
<dbReference type="NCBIfam" id="TIGR00017">
    <property type="entry name" value="cmk"/>
    <property type="match status" value="1"/>
</dbReference>
<dbReference type="Pfam" id="PF02224">
    <property type="entry name" value="Cytidylate_kin"/>
    <property type="match status" value="1"/>
</dbReference>
<dbReference type="InterPro" id="IPR027417">
    <property type="entry name" value="P-loop_NTPase"/>
</dbReference>
<gene>
    <name evidence="8 10" type="primary">cmk</name>
    <name evidence="10" type="ORF">JEOPIN946_01084</name>
</gene>
<dbReference type="HAMAP" id="MF_00238">
    <property type="entry name" value="Cytidyl_kinase_type1"/>
    <property type="match status" value="1"/>
</dbReference>
<evidence type="ECO:0000256" key="6">
    <source>
        <dbReference type="ARBA" id="ARBA00047615"/>
    </source>
</evidence>
<comment type="subcellular location">
    <subcellularLocation>
        <location evidence="8">Cytoplasm</location>
    </subcellularLocation>
</comment>
<reference evidence="10 11" key="1">
    <citation type="submission" date="2020-07" db="EMBL/GenBank/DDBJ databases">
        <authorList>
            <person name="Criscuolo A."/>
        </authorList>
    </citation>
    <scope>NUCLEOTIDE SEQUENCE [LARGE SCALE GENOMIC DNA]</scope>
    <source>
        <strain evidence="10">CIP107946</strain>
    </source>
</reference>
<sequence>MINIAIDGPAAAGKSTIAKKVAARLGYKYLDTGAMYRAITLYLHEHKETDLNELSELIDIEFSQEGKLFLNDRDVTDMIRESHITKQVSSVAALKEVRVFLVDLQRKISSKKGYVLDGRDIGSVVLPDAELKIFMTATPEVRAQRRLIEEHARGNNIELSVLIDEITERDTNDMTREISPLVQAEDAVLISTDALTIDEVTSKIVEFANEKVTGDQ</sequence>
<evidence type="ECO:0000256" key="4">
    <source>
        <dbReference type="ARBA" id="ARBA00022777"/>
    </source>
</evidence>
<keyword evidence="4 8" id="KW-0418">Kinase</keyword>
<evidence type="ECO:0000256" key="3">
    <source>
        <dbReference type="ARBA" id="ARBA00022741"/>
    </source>
</evidence>
<evidence type="ECO:0000256" key="7">
    <source>
        <dbReference type="ARBA" id="ARBA00048478"/>
    </source>
</evidence>
<organism evidence="10 11">
    <name type="scientific">Phocicoccus pinnipedialis</name>
    <dbReference type="NCBI Taxonomy" id="110845"/>
    <lineage>
        <taxon>Bacteria</taxon>
        <taxon>Bacillati</taxon>
        <taxon>Bacillota</taxon>
        <taxon>Bacilli</taxon>
        <taxon>Bacillales</taxon>
        <taxon>Salinicoccaceae</taxon>
        <taxon>Phocicoccus</taxon>
    </lineage>
</organism>
<dbReference type="RefSeq" id="WP_186077552.1">
    <property type="nucleotide sequence ID" value="NZ_CAJEWB010000010.1"/>
</dbReference>
<comment type="catalytic activity">
    <reaction evidence="6 8">
        <text>dCMP + ATP = dCDP + ADP</text>
        <dbReference type="Rhea" id="RHEA:25094"/>
        <dbReference type="ChEBI" id="CHEBI:30616"/>
        <dbReference type="ChEBI" id="CHEBI:57566"/>
        <dbReference type="ChEBI" id="CHEBI:58593"/>
        <dbReference type="ChEBI" id="CHEBI:456216"/>
        <dbReference type="EC" id="2.7.4.25"/>
    </reaction>
</comment>
<dbReference type="EMBL" id="CAJEWB010000010">
    <property type="protein sequence ID" value="CAD2075716.1"/>
    <property type="molecule type" value="Genomic_DNA"/>
</dbReference>
<evidence type="ECO:0000259" key="9">
    <source>
        <dbReference type="Pfam" id="PF02224"/>
    </source>
</evidence>
<dbReference type="InterPro" id="IPR003136">
    <property type="entry name" value="Cytidylate_kin"/>
</dbReference>
<evidence type="ECO:0000256" key="2">
    <source>
        <dbReference type="ARBA" id="ARBA00022679"/>
    </source>
</evidence>
<protein>
    <recommendedName>
        <fullName evidence="8">Cytidylate kinase</fullName>
        <shortName evidence="8">CK</shortName>
        <ecNumber evidence="8">2.7.4.25</ecNumber>
    </recommendedName>
    <alternativeName>
        <fullName evidence="8">Cytidine monophosphate kinase</fullName>
        <shortName evidence="8">CMP kinase</shortName>
    </alternativeName>
</protein>
<evidence type="ECO:0000256" key="5">
    <source>
        <dbReference type="ARBA" id="ARBA00022840"/>
    </source>
</evidence>
<keyword evidence="3 8" id="KW-0547">Nucleotide-binding</keyword>
<proteinExistence type="inferred from homology"/>
<keyword evidence="2 8" id="KW-0808">Transferase</keyword>
<dbReference type="GO" id="GO:0006220">
    <property type="term" value="P:pyrimidine nucleotide metabolic process"/>
    <property type="evidence" value="ECO:0007669"/>
    <property type="project" value="UniProtKB-UniRule"/>
</dbReference>
<keyword evidence="11" id="KW-1185">Reference proteome</keyword>
<feature type="domain" description="Cytidylate kinase" evidence="9">
    <location>
        <begin position="4"/>
        <end position="209"/>
    </location>
</feature>
<evidence type="ECO:0000256" key="8">
    <source>
        <dbReference type="HAMAP-Rule" id="MF_00238"/>
    </source>
</evidence>
<dbReference type="AlphaFoldDB" id="A0A6V7RDY1"/>
<keyword evidence="5 8" id="KW-0067">ATP-binding</keyword>
<evidence type="ECO:0000313" key="11">
    <source>
        <dbReference type="Proteomes" id="UP000588186"/>
    </source>
</evidence>
<dbReference type="GO" id="GO:0036431">
    <property type="term" value="F:dCMP kinase activity"/>
    <property type="evidence" value="ECO:0007669"/>
    <property type="project" value="InterPro"/>
</dbReference>
<dbReference type="Gene3D" id="3.40.50.300">
    <property type="entry name" value="P-loop containing nucleotide triphosphate hydrolases"/>
    <property type="match status" value="1"/>
</dbReference>
<dbReference type="EC" id="2.7.4.25" evidence="8"/>
<dbReference type="GO" id="GO:0005524">
    <property type="term" value="F:ATP binding"/>
    <property type="evidence" value="ECO:0007669"/>
    <property type="project" value="UniProtKB-UniRule"/>
</dbReference>
<feature type="binding site" evidence="8">
    <location>
        <begin position="8"/>
        <end position="16"/>
    </location>
    <ligand>
        <name>ATP</name>
        <dbReference type="ChEBI" id="CHEBI:30616"/>
    </ligand>
</feature>
<dbReference type="CDD" id="cd02020">
    <property type="entry name" value="CMPK"/>
    <property type="match status" value="1"/>
</dbReference>
<comment type="similarity">
    <text evidence="1 8">Belongs to the cytidylate kinase family. Type 1 subfamily.</text>
</comment>
<dbReference type="InterPro" id="IPR011994">
    <property type="entry name" value="Cytidylate_kinase_dom"/>
</dbReference>
<keyword evidence="8" id="KW-0963">Cytoplasm</keyword>
<comment type="catalytic activity">
    <reaction evidence="7 8">
        <text>CMP + ATP = CDP + ADP</text>
        <dbReference type="Rhea" id="RHEA:11600"/>
        <dbReference type="ChEBI" id="CHEBI:30616"/>
        <dbReference type="ChEBI" id="CHEBI:58069"/>
        <dbReference type="ChEBI" id="CHEBI:60377"/>
        <dbReference type="ChEBI" id="CHEBI:456216"/>
        <dbReference type="EC" id="2.7.4.25"/>
    </reaction>
</comment>